<proteinExistence type="predicted"/>
<dbReference type="Proteomes" id="UP000477722">
    <property type="component" value="Unassembled WGS sequence"/>
</dbReference>
<protein>
    <submittedName>
        <fullName evidence="1">Uncharacterized protein</fullName>
    </submittedName>
</protein>
<gene>
    <name evidence="1" type="ORF">G5C65_01230</name>
</gene>
<accession>A0A6G4WQV5</accession>
<reference evidence="1 2" key="1">
    <citation type="submission" date="2020-02" db="EMBL/GenBank/DDBJ databases">
        <title>Whole-genome analyses of novel actinobacteria.</title>
        <authorList>
            <person name="Sahin N."/>
            <person name="Tatar D."/>
        </authorList>
    </citation>
    <scope>NUCLEOTIDE SEQUENCE [LARGE SCALE GENOMIC DNA]</scope>
    <source>
        <strain evidence="1 2">SB3404</strain>
    </source>
</reference>
<evidence type="ECO:0000313" key="1">
    <source>
        <dbReference type="EMBL" id="NGO67007.1"/>
    </source>
</evidence>
<dbReference type="AlphaFoldDB" id="A0A6G4WQV5"/>
<dbReference type="RefSeq" id="WP_165296672.1">
    <property type="nucleotide sequence ID" value="NZ_JAAKZZ010000005.1"/>
</dbReference>
<organism evidence="1 2">
    <name type="scientific">Streptomyces boncukensis</name>
    <dbReference type="NCBI Taxonomy" id="2711219"/>
    <lineage>
        <taxon>Bacteria</taxon>
        <taxon>Bacillati</taxon>
        <taxon>Actinomycetota</taxon>
        <taxon>Actinomycetes</taxon>
        <taxon>Kitasatosporales</taxon>
        <taxon>Streptomycetaceae</taxon>
        <taxon>Streptomyces</taxon>
    </lineage>
</organism>
<keyword evidence="2" id="KW-1185">Reference proteome</keyword>
<dbReference type="EMBL" id="JAAKZZ010000005">
    <property type="protein sequence ID" value="NGO67007.1"/>
    <property type="molecule type" value="Genomic_DNA"/>
</dbReference>
<comment type="caution">
    <text evidence="1">The sequence shown here is derived from an EMBL/GenBank/DDBJ whole genome shotgun (WGS) entry which is preliminary data.</text>
</comment>
<evidence type="ECO:0000313" key="2">
    <source>
        <dbReference type="Proteomes" id="UP000477722"/>
    </source>
</evidence>
<name>A0A6G4WQV5_9ACTN</name>
<sequence length="169" mass="18378">MTTLDIAPGALRPAGPITSAAEGGPARLYSRAEVRTAIEDGATLTADEAHISCYADRFAWPVAAAMVLLDRPNAAWGDVRNLRFGSATGSATPEDDEEPKFTRDQVSQAVNNGVDWAAGRMLRRVADDVDNFIVNAAMTLLDDPDADFYKVVRECYCESPRTVRAWLRS</sequence>